<evidence type="ECO:0000256" key="5">
    <source>
        <dbReference type="ARBA" id="ARBA00023242"/>
    </source>
</evidence>
<feature type="compositionally biased region" description="Gly residues" evidence="6">
    <location>
        <begin position="154"/>
        <end position="163"/>
    </location>
</feature>
<keyword evidence="4" id="KW-0234">DNA repair</keyword>
<dbReference type="CDD" id="cd16273">
    <property type="entry name" value="SNM1A-1C-like_MBL-fold"/>
    <property type="match status" value="1"/>
</dbReference>
<gene>
    <name evidence="8" type="ORF">QN277_020849</name>
</gene>
<evidence type="ECO:0000256" key="3">
    <source>
        <dbReference type="ARBA" id="ARBA00022763"/>
    </source>
</evidence>
<evidence type="ECO:0000313" key="9">
    <source>
        <dbReference type="Proteomes" id="UP001293593"/>
    </source>
</evidence>
<protein>
    <recommendedName>
        <fullName evidence="7">DNA repair metallo-beta-lactamase domain-containing protein</fullName>
    </recommendedName>
</protein>
<dbReference type="GO" id="GO:0006303">
    <property type="term" value="P:double-strand break repair via nonhomologous end joining"/>
    <property type="evidence" value="ECO:0007669"/>
    <property type="project" value="TreeGrafter"/>
</dbReference>
<sequence length="547" mass="60897">MPLLAEASAPPPTAQEEEEVELFPHNGYGCGAASAAEEDALSGVVLLNEEGFPLELAGEDDAQDEADGSEKPPGKSEFSSDFYSCGTDWSCLLSEDCSGSVDLKRRDLAHDPTIPPGKKLKQANLFQIWGFKKNNGDDSFSVSSIDHKQNQGGNSDGGNEGGILSGKKNVNAKIWGSISRDVQTHSVKSKPFPKRMNTRDVNRPSPACPFYKKMPGTTFTVDAFRYGCIEGCSAYFLSHFHSDHYGGLSKNWTHGPIYCTTLTARLVQMCLSVNPLYICPLELNTKHVIEGITVTLLEANHCPGAALIHFSVPNGQCILHTGDFRASKQMQAYPLLANQHVNVLYLDTTYCNPRYKFPPQEAVLNYVVKITKNQLKNQPRTLVVVGAYSIGKECVYRAISKSLKAKIYANASRRRILQAFGWSELSDSLCTNGNNTFLHVLPMSTLRFERLKDYLKTYKDQFTAVLAFRPTGWTFNEKIGNHLELIKPISKGNITIYGVPYSEHSSFTELREFVQYLKPDKIIPTVNAWNQANRDKMQSYFRDWLGG</sequence>
<organism evidence="8 9">
    <name type="scientific">Acacia crassicarpa</name>
    <name type="common">northern wattle</name>
    <dbReference type="NCBI Taxonomy" id="499986"/>
    <lineage>
        <taxon>Eukaryota</taxon>
        <taxon>Viridiplantae</taxon>
        <taxon>Streptophyta</taxon>
        <taxon>Embryophyta</taxon>
        <taxon>Tracheophyta</taxon>
        <taxon>Spermatophyta</taxon>
        <taxon>Magnoliopsida</taxon>
        <taxon>eudicotyledons</taxon>
        <taxon>Gunneridae</taxon>
        <taxon>Pentapetalae</taxon>
        <taxon>rosids</taxon>
        <taxon>fabids</taxon>
        <taxon>Fabales</taxon>
        <taxon>Fabaceae</taxon>
        <taxon>Caesalpinioideae</taxon>
        <taxon>mimosoid clade</taxon>
        <taxon>Acacieae</taxon>
        <taxon>Acacia</taxon>
    </lineage>
</organism>
<dbReference type="PANTHER" id="PTHR23240:SF36">
    <property type="entry name" value="DNA CROSS-LINK REPAIR PROTEIN SNM1"/>
    <property type="match status" value="1"/>
</dbReference>
<keyword evidence="9" id="KW-1185">Reference proteome</keyword>
<dbReference type="FunFam" id="3.60.15.10:FF:000010">
    <property type="entry name" value="DNA cross-link repair 1A"/>
    <property type="match status" value="1"/>
</dbReference>
<comment type="subcellular location">
    <subcellularLocation>
        <location evidence="1">Nucleus</location>
    </subcellularLocation>
</comment>
<dbReference type="Gene3D" id="3.40.50.12650">
    <property type="match status" value="1"/>
</dbReference>
<evidence type="ECO:0000256" key="2">
    <source>
        <dbReference type="ARBA" id="ARBA00010304"/>
    </source>
</evidence>
<keyword evidence="5" id="KW-0539">Nucleus</keyword>
<evidence type="ECO:0000256" key="4">
    <source>
        <dbReference type="ARBA" id="ARBA00023204"/>
    </source>
</evidence>
<dbReference type="GO" id="GO:0036297">
    <property type="term" value="P:interstrand cross-link repair"/>
    <property type="evidence" value="ECO:0007669"/>
    <property type="project" value="TreeGrafter"/>
</dbReference>
<accession>A0AAE1JPW2</accession>
<dbReference type="Pfam" id="PF07522">
    <property type="entry name" value="DRMBL"/>
    <property type="match status" value="1"/>
</dbReference>
<dbReference type="GO" id="GO:0005634">
    <property type="term" value="C:nucleus"/>
    <property type="evidence" value="ECO:0007669"/>
    <property type="project" value="UniProtKB-SubCell"/>
</dbReference>
<dbReference type="InterPro" id="IPR011084">
    <property type="entry name" value="DRMBL"/>
</dbReference>
<evidence type="ECO:0000256" key="6">
    <source>
        <dbReference type="SAM" id="MobiDB-lite"/>
    </source>
</evidence>
<feature type="domain" description="DNA repair metallo-beta-lactamase" evidence="7">
    <location>
        <begin position="424"/>
        <end position="528"/>
    </location>
</feature>
<keyword evidence="3" id="KW-0227">DNA damage</keyword>
<name>A0AAE1JPW2_9FABA</name>
<dbReference type="FunFam" id="3.40.50.12650:FF:000001">
    <property type="entry name" value="DNA cross-link repair 1A"/>
    <property type="match status" value="1"/>
</dbReference>
<dbReference type="GO" id="GO:0003684">
    <property type="term" value="F:damaged DNA binding"/>
    <property type="evidence" value="ECO:0007669"/>
    <property type="project" value="TreeGrafter"/>
</dbReference>
<dbReference type="PANTHER" id="PTHR23240">
    <property type="entry name" value="DNA CROSS-LINK REPAIR PROTEIN PSO2/SNM1-RELATED"/>
    <property type="match status" value="1"/>
</dbReference>
<comment type="caution">
    <text evidence="8">The sequence shown here is derived from an EMBL/GenBank/DDBJ whole genome shotgun (WGS) entry which is preliminary data.</text>
</comment>
<evidence type="ECO:0000313" key="8">
    <source>
        <dbReference type="EMBL" id="KAK4272267.1"/>
    </source>
</evidence>
<dbReference type="GO" id="GO:0035312">
    <property type="term" value="F:5'-3' DNA exonuclease activity"/>
    <property type="evidence" value="ECO:0007669"/>
    <property type="project" value="TreeGrafter"/>
</dbReference>
<reference evidence="8" key="1">
    <citation type="submission" date="2023-10" db="EMBL/GenBank/DDBJ databases">
        <title>Chromosome-level genome of the transformable northern wattle, Acacia crassicarpa.</title>
        <authorList>
            <person name="Massaro I."/>
            <person name="Sinha N.R."/>
            <person name="Poethig S."/>
            <person name="Leichty A.R."/>
        </authorList>
    </citation>
    <scope>NUCLEOTIDE SEQUENCE</scope>
    <source>
        <strain evidence="8">Acra3RX</strain>
        <tissue evidence="8">Leaf</tissue>
    </source>
</reference>
<dbReference type="EMBL" id="JAWXYG010000005">
    <property type="protein sequence ID" value="KAK4272267.1"/>
    <property type="molecule type" value="Genomic_DNA"/>
</dbReference>
<comment type="similarity">
    <text evidence="2">Belongs to the DNA repair metallo-beta-lactamase (DRMBL) family.</text>
</comment>
<dbReference type="InterPro" id="IPR036866">
    <property type="entry name" value="RibonucZ/Hydroxyglut_hydro"/>
</dbReference>
<dbReference type="Gene3D" id="3.60.15.10">
    <property type="entry name" value="Ribonuclease Z/Hydroxyacylglutathione hydrolase-like"/>
    <property type="match status" value="1"/>
</dbReference>
<dbReference type="SUPFAM" id="SSF56281">
    <property type="entry name" value="Metallo-hydrolase/oxidoreductase"/>
    <property type="match status" value="1"/>
</dbReference>
<evidence type="ECO:0000256" key="1">
    <source>
        <dbReference type="ARBA" id="ARBA00004123"/>
    </source>
</evidence>
<dbReference type="AlphaFoldDB" id="A0AAE1JPW2"/>
<proteinExistence type="inferred from homology"/>
<evidence type="ECO:0000259" key="7">
    <source>
        <dbReference type="Pfam" id="PF07522"/>
    </source>
</evidence>
<feature type="region of interest" description="Disordered" evidence="6">
    <location>
        <begin position="140"/>
        <end position="163"/>
    </location>
</feature>
<dbReference type="Proteomes" id="UP001293593">
    <property type="component" value="Unassembled WGS sequence"/>
</dbReference>